<keyword evidence="3" id="KW-0560">Oxidoreductase</keyword>
<evidence type="ECO:0000256" key="1">
    <source>
        <dbReference type="ARBA" id="ARBA00004240"/>
    </source>
</evidence>
<dbReference type="AlphaFoldDB" id="A0A8S1MZY1"/>
<dbReference type="GO" id="GO:0005783">
    <property type="term" value="C:endoplasmic reticulum"/>
    <property type="evidence" value="ECO:0007669"/>
    <property type="project" value="UniProtKB-SubCell"/>
</dbReference>
<dbReference type="Pfam" id="PF00106">
    <property type="entry name" value="adh_short"/>
    <property type="match status" value="1"/>
</dbReference>
<evidence type="ECO:0000313" key="5">
    <source>
        <dbReference type="EMBL" id="CAD8080434.1"/>
    </source>
</evidence>
<gene>
    <name evidence="5" type="ORF">PPRIM_AZ9-3.1.T0630262</name>
</gene>
<dbReference type="PANTHER" id="PTHR43899">
    <property type="entry name" value="RH59310P"/>
    <property type="match status" value="1"/>
</dbReference>
<organism evidence="5 6">
    <name type="scientific">Paramecium primaurelia</name>
    <dbReference type="NCBI Taxonomy" id="5886"/>
    <lineage>
        <taxon>Eukaryota</taxon>
        <taxon>Sar</taxon>
        <taxon>Alveolata</taxon>
        <taxon>Ciliophora</taxon>
        <taxon>Intramacronucleata</taxon>
        <taxon>Oligohymenophorea</taxon>
        <taxon>Peniculida</taxon>
        <taxon>Parameciidae</taxon>
        <taxon>Paramecium</taxon>
    </lineage>
</organism>
<dbReference type="InterPro" id="IPR002347">
    <property type="entry name" value="SDR_fam"/>
</dbReference>
<dbReference type="EMBL" id="CAJJDM010000064">
    <property type="protein sequence ID" value="CAD8080434.1"/>
    <property type="molecule type" value="Genomic_DNA"/>
</dbReference>
<dbReference type="InterPro" id="IPR051019">
    <property type="entry name" value="VLCFA-Steroid_DH"/>
</dbReference>
<keyword evidence="4" id="KW-0472">Membrane</keyword>
<feature type="transmembrane region" description="Helical" evidence="4">
    <location>
        <begin position="30"/>
        <end position="51"/>
    </location>
</feature>
<keyword evidence="4" id="KW-0812">Transmembrane</keyword>
<protein>
    <submittedName>
        <fullName evidence="5">Uncharacterized protein</fullName>
    </submittedName>
</protein>
<evidence type="ECO:0000256" key="2">
    <source>
        <dbReference type="ARBA" id="ARBA00006484"/>
    </source>
</evidence>
<evidence type="ECO:0000313" key="6">
    <source>
        <dbReference type="Proteomes" id="UP000688137"/>
    </source>
</evidence>
<comment type="caution">
    <text evidence="5">The sequence shown here is derived from an EMBL/GenBank/DDBJ whole genome shotgun (WGS) entry which is preliminary data.</text>
</comment>
<proteinExistence type="inferred from homology"/>
<reference evidence="5" key="1">
    <citation type="submission" date="2021-01" db="EMBL/GenBank/DDBJ databases">
        <authorList>
            <consortium name="Genoscope - CEA"/>
            <person name="William W."/>
        </authorList>
    </citation>
    <scope>NUCLEOTIDE SEQUENCE</scope>
</reference>
<dbReference type="PANTHER" id="PTHR43899:SF13">
    <property type="entry name" value="RH59310P"/>
    <property type="match status" value="1"/>
</dbReference>
<comment type="subcellular location">
    <subcellularLocation>
        <location evidence="1">Endoplasmic reticulum</location>
    </subcellularLocation>
</comment>
<sequence>MELLNIQQLIRLHKEFIHIYYQHLHKRSKLISFFIGVASFYLIKTFAKLLWMTIPRVRRNIIQRYGRNSWAVVTGGSDGVGKEFCIELAKQGFNIVVVAKNEQKMNELSQQLQNFQVETKIIVADFSQEHSIEFYEKVKSDLRYLDISILVNNVGIGEGSLFVQEKMENILKIFRINALSTLMMTKILINKLEFRQNKSAVITVSSGLTYLPCPFVSVYSSTKSFIHYFTQSLGLTYKNTDFISVTPLGVRTKMLAMKQGPEVIEPNLLVKNVLDDLRLGKKISYGCNIHKSMIYYFLWRNKNYRDQIRIRIGNNLKDLYIQQQ</sequence>
<dbReference type="GO" id="GO:0016491">
    <property type="term" value="F:oxidoreductase activity"/>
    <property type="evidence" value="ECO:0007669"/>
    <property type="project" value="UniProtKB-KW"/>
</dbReference>
<dbReference type="PIRSF" id="PIRSF000126">
    <property type="entry name" value="11-beta-HSD1"/>
    <property type="match status" value="1"/>
</dbReference>
<name>A0A8S1MZY1_PARPR</name>
<keyword evidence="6" id="KW-1185">Reference proteome</keyword>
<accession>A0A8S1MZY1</accession>
<keyword evidence="4" id="KW-1133">Transmembrane helix</keyword>
<dbReference type="Proteomes" id="UP000688137">
    <property type="component" value="Unassembled WGS sequence"/>
</dbReference>
<evidence type="ECO:0000256" key="3">
    <source>
        <dbReference type="ARBA" id="ARBA00023002"/>
    </source>
</evidence>
<comment type="similarity">
    <text evidence="2">Belongs to the short-chain dehydrogenases/reductases (SDR) family.</text>
</comment>
<evidence type="ECO:0000256" key="4">
    <source>
        <dbReference type="SAM" id="Phobius"/>
    </source>
</evidence>
<dbReference type="PROSITE" id="PS00061">
    <property type="entry name" value="ADH_SHORT"/>
    <property type="match status" value="1"/>
</dbReference>
<dbReference type="OMA" id="MELLIFQ"/>
<dbReference type="InterPro" id="IPR020904">
    <property type="entry name" value="Sc_DH/Rdtase_CS"/>
</dbReference>